<evidence type="ECO:0000256" key="8">
    <source>
        <dbReference type="ARBA" id="ARBA00029996"/>
    </source>
</evidence>
<evidence type="ECO:0000256" key="6">
    <source>
        <dbReference type="ARBA" id="ARBA00022898"/>
    </source>
</evidence>
<sequence length="330" mass="36530">MSIDLVHGGSLDYMVQQFPSAPKPWLDLSTGINPRPYPIASIQVSALNHLPTTTAYDNCRKAMATAFLCPKETIMPAPGSEVLIRLLPTIIKPKKIAVLSPTYGDHLKVWRMEGLDVVESPDLLLENKNADCVVLCNPNNPDGQTFNYETLTALHTLMRERNGWLILDEAYIDLYPHLSFCSQAGADNLIILKSIGKFYGLAGLRLGALIAPPPILNAMAQRLGVWSISDFALDIGAKVYKDAAWKTQTRTHLQGASQRLRAILLQAGLTITGSTDLFSFVETQNAHSLWEQLAKLGIYTRRFSWSETHLRIGMPADEAGERHLKQALNL</sequence>
<gene>
    <name evidence="11" type="primary">cobD</name>
    <name evidence="11" type="ORF">ACFQS8_02250</name>
</gene>
<dbReference type="NCBIfam" id="TIGR01140">
    <property type="entry name" value="L_thr_O3P_dcar"/>
    <property type="match status" value="1"/>
</dbReference>
<evidence type="ECO:0000256" key="1">
    <source>
        <dbReference type="ARBA" id="ARBA00001933"/>
    </source>
</evidence>
<evidence type="ECO:0000256" key="5">
    <source>
        <dbReference type="ARBA" id="ARBA00022573"/>
    </source>
</evidence>
<dbReference type="SUPFAM" id="SSF53383">
    <property type="entry name" value="PLP-dependent transferases"/>
    <property type="match status" value="1"/>
</dbReference>
<name>A0ABW2IH48_9PROT</name>
<evidence type="ECO:0000313" key="11">
    <source>
        <dbReference type="EMBL" id="MFC7290423.1"/>
    </source>
</evidence>
<dbReference type="Gene3D" id="3.40.640.10">
    <property type="entry name" value="Type I PLP-dependent aspartate aminotransferase-like (Major domain)"/>
    <property type="match status" value="1"/>
</dbReference>
<dbReference type="GO" id="GO:0048472">
    <property type="term" value="F:threonine-phosphate decarboxylase activity"/>
    <property type="evidence" value="ECO:0007669"/>
    <property type="project" value="UniProtKB-EC"/>
</dbReference>
<evidence type="ECO:0000256" key="2">
    <source>
        <dbReference type="ARBA" id="ARBA00003444"/>
    </source>
</evidence>
<dbReference type="CDD" id="cd00609">
    <property type="entry name" value="AAT_like"/>
    <property type="match status" value="1"/>
</dbReference>
<dbReference type="InterPro" id="IPR004838">
    <property type="entry name" value="NHTrfase_class1_PyrdxlP-BS"/>
</dbReference>
<dbReference type="PANTHER" id="PTHR42885">
    <property type="entry name" value="HISTIDINOL-PHOSPHATE AMINOTRANSFERASE-RELATED"/>
    <property type="match status" value="1"/>
</dbReference>
<dbReference type="InterPro" id="IPR015421">
    <property type="entry name" value="PyrdxlP-dep_Trfase_major"/>
</dbReference>
<comment type="pathway">
    <text evidence="3">Cofactor biosynthesis; adenosylcobalamin biosynthesis.</text>
</comment>
<keyword evidence="12" id="KW-1185">Reference proteome</keyword>
<dbReference type="InterPro" id="IPR015422">
    <property type="entry name" value="PyrdxlP-dep_Trfase_small"/>
</dbReference>
<keyword evidence="7 11" id="KW-0456">Lyase</keyword>
<comment type="catalytic activity">
    <reaction evidence="9">
        <text>O-phospho-L-threonine + H(+) = (R)-1-aminopropan-2-yl phosphate + CO2</text>
        <dbReference type="Rhea" id="RHEA:11492"/>
        <dbReference type="ChEBI" id="CHEBI:15378"/>
        <dbReference type="ChEBI" id="CHEBI:16526"/>
        <dbReference type="ChEBI" id="CHEBI:58563"/>
        <dbReference type="ChEBI" id="CHEBI:58675"/>
        <dbReference type="EC" id="4.1.1.81"/>
    </reaction>
</comment>
<evidence type="ECO:0000256" key="7">
    <source>
        <dbReference type="ARBA" id="ARBA00023239"/>
    </source>
</evidence>
<comment type="caution">
    <text evidence="11">The sequence shown here is derived from an EMBL/GenBank/DDBJ whole genome shotgun (WGS) entry which is preliminary data.</text>
</comment>
<keyword evidence="5" id="KW-0169">Cobalamin biosynthesis</keyword>
<comment type="function">
    <text evidence="2">Decarboxylates L-threonine-O-3-phosphate to yield (R)-1-amino-2-propanol O-2-phosphate, the precursor for the linkage between the nucleotide loop and the corrin ring in cobalamin.</text>
</comment>
<dbReference type="Gene3D" id="3.90.1150.10">
    <property type="entry name" value="Aspartate Aminotransferase, domain 1"/>
    <property type="match status" value="1"/>
</dbReference>
<evidence type="ECO:0000256" key="4">
    <source>
        <dbReference type="ARBA" id="ARBA00012285"/>
    </source>
</evidence>
<reference evidence="12" key="1">
    <citation type="journal article" date="2019" name="Int. J. Syst. Evol. Microbiol.">
        <title>The Global Catalogue of Microorganisms (GCM) 10K type strain sequencing project: providing services to taxonomists for standard genome sequencing and annotation.</title>
        <authorList>
            <consortium name="The Broad Institute Genomics Platform"/>
            <consortium name="The Broad Institute Genome Sequencing Center for Infectious Disease"/>
            <person name="Wu L."/>
            <person name="Ma J."/>
        </authorList>
    </citation>
    <scope>NUCLEOTIDE SEQUENCE [LARGE SCALE GENOMIC DNA]</scope>
    <source>
        <strain evidence="12">CCUG 51308</strain>
    </source>
</reference>
<evidence type="ECO:0000256" key="3">
    <source>
        <dbReference type="ARBA" id="ARBA00004953"/>
    </source>
</evidence>
<proteinExistence type="predicted"/>
<protein>
    <recommendedName>
        <fullName evidence="4">threonine-phosphate decarboxylase</fullName>
        <ecNumber evidence="4">4.1.1.81</ecNumber>
    </recommendedName>
    <alternativeName>
        <fullName evidence="8">L-threonine-O-3-phosphate decarboxylase</fullName>
    </alternativeName>
</protein>
<evidence type="ECO:0000256" key="9">
    <source>
        <dbReference type="ARBA" id="ARBA00048531"/>
    </source>
</evidence>
<dbReference type="InterPro" id="IPR004839">
    <property type="entry name" value="Aminotransferase_I/II_large"/>
</dbReference>
<keyword evidence="6" id="KW-0663">Pyridoxal phosphate</keyword>
<dbReference type="PANTHER" id="PTHR42885:SF1">
    <property type="entry name" value="THREONINE-PHOSPHATE DECARBOXYLASE"/>
    <property type="match status" value="1"/>
</dbReference>
<feature type="domain" description="Aminotransferase class I/classII large" evidence="10">
    <location>
        <begin position="46"/>
        <end position="316"/>
    </location>
</feature>
<evidence type="ECO:0000313" key="12">
    <source>
        <dbReference type="Proteomes" id="UP001596492"/>
    </source>
</evidence>
<dbReference type="Pfam" id="PF00155">
    <property type="entry name" value="Aminotran_1_2"/>
    <property type="match status" value="1"/>
</dbReference>
<organism evidence="11 12">
    <name type="scientific">Hirschia litorea</name>
    <dbReference type="NCBI Taxonomy" id="1199156"/>
    <lineage>
        <taxon>Bacteria</taxon>
        <taxon>Pseudomonadati</taxon>
        <taxon>Pseudomonadota</taxon>
        <taxon>Alphaproteobacteria</taxon>
        <taxon>Hyphomonadales</taxon>
        <taxon>Hyphomonadaceae</taxon>
        <taxon>Hirschia</taxon>
    </lineage>
</organism>
<dbReference type="InterPro" id="IPR005860">
    <property type="entry name" value="CobD"/>
</dbReference>
<dbReference type="Proteomes" id="UP001596492">
    <property type="component" value="Unassembled WGS sequence"/>
</dbReference>
<evidence type="ECO:0000259" key="10">
    <source>
        <dbReference type="Pfam" id="PF00155"/>
    </source>
</evidence>
<dbReference type="EC" id="4.1.1.81" evidence="4"/>
<accession>A0ABW2IH48</accession>
<dbReference type="EMBL" id="JBHTBR010000002">
    <property type="protein sequence ID" value="MFC7290423.1"/>
    <property type="molecule type" value="Genomic_DNA"/>
</dbReference>
<comment type="cofactor">
    <cofactor evidence="1">
        <name>pyridoxal 5'-phosphate</name>
        <dbReference type="ChEBI" id="CHEBI:597326"/>
    </cofactor>
</comment>
<dbReference type="InterPro" id="IPR015424">
    <property type="entry name" value="PyrdxlP-dep_Trfase"/>
</dbReference>
<dbReference type="RefSeq" id="WP_382165303.1">
    <property type="nucleotide sequence ID" value="NZ_JBHTBR010000002.1"/>
</dbReference>
<dbReference type="PROSITE" id="PS00105">
    <property type="entry name" value="AA_TRANSFER_CLASS_1"/>
    <property type="match status" value="1"/>
</dbReference>